<dbReference type="SUPFAM" id="SSF52058">
    <property type="entry name" value="L domain-like"/>
    <property type="match status" value="2"/>
</dbReference>
<dbReference type="GO" id="GO:0005925">
    <property type="term" value="C:focal adhesion"/>
    <property type="evidence" value="ECO:0007669"/>
    <property type="project" value="UniProtKB-SubCell"/>
</dbReference>
<feature type="compositionally biased region" description="Gly residues" evidence="5">
    <location>
        <begin position="648"/>
        <end position="659"/>
    </location>
</feature>
<dbReference type="InterPro" id="IPR050333">
    <property type="entry name" value="SLRP"/>
</dbReference>
<reference evidence="10" key="1">
    <citation type="submission" date="2025-08" db="UniProtKB">
        <authorList>
            <consortium name="RefSeq"/>
        </authorList>
    </citation>
    <scope>IDENTIFICATION</scope>
    <source>
        <tissue evidence="10">Sperm</tissue>
    </source>
</reference>
<dbReference type="Pfam" id="PF01463">
    <property type="entry name" value="LRRCT"/>
    <property type="match status" value="1"/>
</dbReference>
<dbReference type="PANTHER" id="PTHR45712">
    <property type="entry name" value="AGAP008170-PA"/>
    <property type="match status" value="1"/>
</dbReference>
<feature type="transmembrane region" description="Helical" evidence="6">
    <location>
        <begin position="610"/>
        <end position="635"/>
    </location>
</feature>
<dbReference type="InterPro" id="IPR003591">
    <property type="entry name" value="Leu-rich_rpt_typical-subtyp"/>
</dbReference>
<evidence type="ECO:0000259" key="8">
    <source>
        <dbReference type="SMART" id="SM00082"/>
    </source>
</evidence>
<dbReference type="InterPro" id="IPR000372">
    <property type="entry name" value="LRRNT"/>
</dbReference>
<sequence>MSAAAAAASSSSSSFASCPAPCRCDRSFVYCNDRGLASIPAGLPRGATTLYLQNNLVNSSGLPADLSSLLQVDMVYLYGNELEVFPSNLPRNVRELHLQENNIQTVSREALARLHRVERLHLDDNSISSVGVERGAFLECRSLRLLFLSRNHLSQVPERLPTGLEELRLDDNRIGHIDGEAFAGLASLRRLVLDGNLLSDGALSADTFRRLGSLAELSLTRNSLAAPPSGLPGASLQRLHLQENQLSRIPAGAFAGLGQLRRLDLSSNNLSRLQPGAFEGLDSLAQLLARNNPWRCDCAIEWVRRWLNSRPVNARGLMCQGPDEVRGMSIKDLAPESLSCSARSGGGDGARGGAGRHQSRLTKQQQQQQQSGPRLPGEASRPSPSDGGESALATDKPPPSQSLTESATGTGGAGGPGAGAGGGKGGASGKVGGSGGRRGAAFNNNDDGGGVGGGNFTMTVHPAGEGSVVVGWHGPPDVTAYQLTWSKSPPQRRPPPPPPPPSSPRGHREGVGSPGRPAVAPVREALVAADRSRYVVTGLERAALYTLCLAPLRRPHRARGAAAPRRPAGRAREGEEEEEEEEKKKGEGPAGPRPGLEGGGEPSQGLTLPLAAIVGGAAASVLLVALLASACCFVHRTGRPHGKRRKGGGGGAGGGEGSRIGATVGGTAVGRMGGEDGLGLGAGSFAGGCSGVGSGGSGGIGSARGYGRPRKQADDYVESGTKKDNSILEIGPRANFQIVPLTSAATGAAGVIGGGRPHIVSGVGVCCCRHGERCGLHKEAVAIRTIFPTNGTILYKNDGRNGGGGGSGGGGGVGGAVSRAMFMDEGAVGDMGMARLT</sequence>
<feature type="compositionally biased region" description="Gly residues" evidence="5">
    <location>
        <begin position="344"/>
        <end position="355"/>
    </location>
</feature>
<feature type="domain" description="LRRNT" evidence="7">
    <location>
        <begin position="17"/>
        <end position="49"/>
    </location>
</feature>
<dbReference type="InterPro" id="IPR000483">
    <property type="entry name" value="Cys-rich_flank_reg_C"/>
</dbReference>
<keyword evidence="6" id="KW-0812">Transmembrane</keyword>
<dbReference type="InterPro" id="IPR001611">
    <property type="entry name" value="Leu-rich_rpt"/>
</dbReference>
<evidence type="ECO:0000256" key="4">
    <source>
        <dbReference type="ARBA" id="ARBA00023180"/>
    </source>
</evidence>
<keyword evidence="4" id="KW-0325">Glycoprotein</keyword>
<keyword evidence="1" id="KW-0433">Leucine-rich repeat</keyword>
<accession>A0AAJ7WKC2</accession>
<feature type="region of interest" description="Disordered" evidence="5">
    <location>
        <begin position="338"/>
        <end position="517"/>
    </location>
</feature>
<proteinExistence type="predicted"/>
<protein>
    <submittedName>
        <fullName evidence="10">Leucine-rich repeat transmembrane protein FLRT1-like</fullName>
    </submittedName>
</protein>
<keyword evidence="6" id="KW-0472">Membrane</keyword>
<dbReference type="KEGG" id="pmrn:116937786"/>
<keyword evidence="3" id="KW-0677">Repeat</keyword>
<dbReference type="InterPro" id="IPR032675">
    <property type="entry name" value="LRR_dom_sf"/>
</dbReference>
<dbReference type="Pfam" id="PF13855">
    <property type="entry name" value="LRR_8"/>
    <property type="match status" value="3"/>
</dbReference>
<evidence type="ECO:0000313" key="10">
    <source>
        <dbReference type="RefSeq" id="XP_032800780.1"/>
    </source>
</evidence>
<evidence type="ECO:0000256" key="3">
    <source>
        <dbReference type="ARBA" id="ARBA00022737"/>
    </source>
</evidence>
<name>A0AAJ7WKC2_PETMA</name>
<organism evidence="9 10">
    <name type="scientific">Petromyzon marinus</name>
    <name type="common">Sea lamprey</name>
    <dbReference type="NCBI Taxonomy" id="7757"/>
    <lineage>
        <taxon>Eukaryota</taxon>
        <taxon>Metazoa</taxon>
        <taxon>Chordata</taxon>
        <taxon>Craniata</taxon>
        <taxon>Vertebrata</taxon>
        <taxon>Cyclostomata</taxon>
        <taxon>Hyperoartia</taxon>
        <taxon>Petromyzontiformes</taxon>
        <taxon>Petromyzontidae</taxon>
        <taxon>Petromyzon</taxon>
    </lineage>
</organism>
<dbReference type="GO" id="GO:0005886">
    <property type="term" value="C:plasma membrane"/>
    <property type="evidence" value="ECO:0007669"/>
    <property type="project" value="UniProtKB-SubCell"/>
</dbReference>
<dbReference type="Proteomes" id="UP001318040">
    <property type="component" value="Unplaced"/>
</dbReference>
<evidence type="ECO:0000256" key="1">
    <source>
        <dbReference type="ARBA" id="ARBA00022614"/>
    </source>
</evidence>
<dbReference type="RefSeq" id="XP_032800780.1">
    <property type="nucleotide sequence ID" value="XM_032944889.1"/>
</dbReference>
<evidence type="ECO:0000256" key="2">
    <source>
        <dbReference type="ARBA" id="ARBA00022729"/>
    </source>
</evidence>
<dbReference type="GO" id="GO:0005615">
    <property type="term" value="C:extracellular space"/>
    <property type="evidence" value="ECO:0007669"/>
    <property type="project" value="TreeGrafter"/>
</dbReference>
<keyword evidence="2" id="KW-0732">Signal</keyword>
<evidence type="ECO:0000313" key="9">
    <source>
        <dbReference type="Proteomes" id="UP001318040"/>
    </source>
</evidence>
<feature type="domain" description="LRRCT" evidence="8">
    <location>
        <begin position="292"/>
        <end position="341"/>
    </location>
</feature>
<keyword evidence="9" id="KW-1185">Reference proteome</keyword>
<dbReference type="Gene3D" id="3.80.10.10">
    <property type="entry name" value="Ribonuclease Inhibitor"/>
    <property type="match status" value="1"/>
</dbReference>
<feature type="compositionally biased region" description="Pro residues" evidence="5">
    <location>
        <begin position="491"/>
        <end position="503"/>
    </location>
</feature>
<dbReference type="GO" id="GO:0043005">
    <property type="term" value="C:neuron projection"/>
    <property type="evidence" value="ECO:0007669"/>
    <property type="project" value="UniProtKB-SubCell"/>
</dbReference>
<dbReference type="PANTHER" id="PTHR45712:SF27">
    <property type="entry name" value="LRRNT DOMAIN-CONTAINING PROTEIN"/>
    <property type="match status" value="1"/>
</dbReference>
<feature type="region of interest" description="Disordered" evidence="5">
    <location>
        <begin position="556"/>
        <end position="603"/>
    </location>
</feature>
<keyword evidence="6" id="KW-1133">Transmembrane helix</keyword>
<dbReference type="GO" id="GO:0005789">
    <property type="term" value="C:endoplasmic reticulum membrane"/>
    <property type="evidence" value="ECO:0007669"/>
    <property type="project" value="UniProtKB-SubCell"/>
</dbReference>
<evidence type="ECO:0000259" key="7">
    <source>
        <dbReference type="SMART" id="SM00013"/>
    </source>
</evidence>
<dbReference type="AlphaFoldDB" id="A0AAJ7WKC2"/>
<evidence type="ECO:0000256" key="6">
    <source>
        <dbReference type="SAM" id="Phobius"/>
    </source>
</evidence>
<feature type="compositionally biased region" description="Gly residues" evidence="5">
    <location>
        <begin position="409"/>
        <end position="438"/>
    </location>
</feature>
<dbReference type="SMART" id="SM00369">
    <property type="entry name" value="LRR_TYP"/>
    <property type="match status" value="8"/>
</dbReference>
<evidence type="ECO:0000256" key="5">
    <source>
        <dbReference type="SAM" id="MobiDB-lite"/>
    </source>
</evidence>
<feature type="region of interest" description="Disordered" evidence="5">
    <location>
        <begin position="638"/>
        <end position="659"/>
    </location>
</feature>
<dbReference type="PROSITE" id="PS51450">
    <property type="entry name" value="LRR"/>
    <property type="match status" value="2"/>
</dbReference>
<dbReference type="SMART" id="SM00082">
    <property type="entry name" value="LRRCT"/>
    <property type="match status" value="1"/>
</dbReference>
<dbReference type="SMART" id="SM00013">
    <property type="entry name" value="LRRNT"/>
    <property type="match status" value="1"/>
</dbReference>
<feature type="compositionally biased region" description="Basic residues" evidence="5">
    <location>
        <begin position="638"/>
        <end position="647"/>
    </location>
</feature>
<dbReference type="GO" id="GO:0007155">
    <property type="term" value="P:cell adhesion"/>
    <property type="evidence" value="ECO:0007669"/>
    <property type="project" value="UniProtKB-KW"/>
</dbReference>
<gene>
    <name evidence="10" type="primary">LOC116937786</name>
</gene>